<dbReference type="Proteomes" id="UP000016568">
    <property type="component" value="Unassembled WGS sequence"/>
</dbReference>
<evidence type="ECO:0000259" key="1">
    <source>
        <dbReference type="Pfam" id="PF07883"/>
    </source>
</evidence>
<dbReference type="InterPro" id="IPR013096">
    <property type="entry name" value="Cupin_2"/>
</dbReference>
<keyword evidence="3" id="KW-1185">Reference proteome</keyword>
<dbReference type="PANTHER" id="PTHR43346">
    <property type="entry name" value="LIGAND BINDING DOMAIN PROTEIN, PUTATIVE (AFU_ORTHOLOGUE AFUA_6G14370)-RELATED"/>
    <property type="match status" value="1"/>
</dbReference>
<dbReference type="AlphaFoldDB" id="U3A046"/>
<dbReference type="InterPro" id="IPR052538">
    <property type="entry name" value="Flavonoid_dioxygenase-like"/>
</dbReference>
<reference evidence="2 3" key="1">
    <citation type="submission" date="2013-09" db="EMBL/GenBank/DDBJ databases">
        <title>Whole genome shotgun sequence of Novosphingobium tardaugens NBRC 16725.</title>
        <authorList>
            <person name="Isaki S."/>
            <person name="Hosoyama A."/>
            <person name="Tsuchikane K."/>
            <person name="Katsumata H."/>
            <person name="Ando Y."/>
            <person name="Yamazaki S."/>
            <person name="Fujita N."/>
        </authorList>
    </citation>
    <scope>NUCLEOTIDE SEQUENCE [LARGE SCALE GENOMIC DNA]</scope>
    <source>
        <strain evidence="2 3">NBRC 16725</strain>
    </source>
</reference>
<organism evidence="2 3">
    <name type="scientific">Caenibius tardaugens NBRC 16725</name>
    <dbReference type="NCBI Taxonomy" id="1219035"/>
    <lineage>
        <taxon>Bacteria</taxon>
        <taxon>Pseudomonadati</taxon>
        <taxon>Pseudomonadota</taxon>
        <taxon>Alphaproteobacteria</taxon>
        <taxon>Sphingomonadales</taxon>
        <taxon>Erythrobacteraceae</taxon>
        <taxon>Caenibius</taxon>
    </lineage>
</organism>
<dbReference type="InterPro" id="IPR014710">
    <property type="entry name" value="RmlC-like_jellyroll"/>
</dbReference>
<evidence type="ECO:0000313" key="3">
    <source>
        <dbReference type="Proteomes" id="UP000016568"/>
    </source>
</evidence>
<evidence type="ECO:0000313" key="2">
    <source>
        <dbReference type="EMBL" id="GAD51019.1"/>
    </source>
</evidence>
<feature type="domain" description="Cupin type-2" evidence="1">
    <location>
        <begin position="46"/>
        <end position="114"/>
    </location>
</feature>
<sequence>MTTLLPPALLARVGACEAYRIAPDDTNYFAILFDPQTEEFANVCVVEIFEAGGRTPPNSHQIAHEFFYVLEGQGIAHCGGDSFAVAKGDALLLRPGTEHVIENTGSGRLYTLTVMTPNEGFAELIRRGEPVELDAADRAVLCAGGGG</sequence>
<gene>
    <name evidence="2" type="ORF">NT2_14_00230</name>
</gene>
<dbReference type="RefSeq" id="WP_021691837.1">
    <property type="nucleotide sequence ID" value="NZ_BASZ01000014.1"/>
</dbReference>
<dbReference type="SUPFAM" id="SSF51182">
    <property type="entry name" value="RmlC-like cupins"/>
    <property type="match status" value="1"/>
</dbReference>
<name>U3A046_9SPHN</name>
<dbReference type="PANTHER" id="PTHR43346:SF1">
    <property type="entry name" value="QUERCETIN 2,3-DIOXYGENASE-RELATED"/>
    <property type="match status" value="1"/>
</dbReference>
<comment type="caution">
    <text evidence="2">The sequence shown here is derived from an EMBL/GenBank/DDBJ whole genome shotgun (WGS) entry which is preliminary data.</text>
</comment>
<protein>
    <recommendedName>
        <fullName evidence="1">Cupin type-2 domain-containing protein</fullName>
    </recommendedName>
</protein>
<dbReference type="InterPro" id="IPR011051">
    <property type="entry name" value="RmlC_Cupin_sf"/>
</dbReference>
<dbReference type="OrthoDB" id="9180677at2"/>
<dbReference type="KEGG" id="ntd:EGO55_04655"/>
<dbReference type="EMBL" id="BASZ01000014">
    <property type="protein sequence ID" value="GAD51019.1"/>
    <property type="molecule type" value="Genomic_DNA"/>
</dbReference>
<dbReference type="CDD" id="cd06987">
    <property type="entry name" value="cupin_MAE_RS03005"/>
    <property type="match status" value="1"/>
</dbReference>
<accession>U3A046</accession>
<dbReference type="eggNOG" id="COG0662">
    <property type="taxonomic scope" value="Bacteria"/>
</dbReference>
<dbReference type="Gene3D" id="2.60.120.10">
    <property type="entry name" value="Jelly Rolls"/>
    <property type="match status" value="1"/>
</dbReference>
<proteinExistence type="predicted"/>
<dbReference type="Pfam" id="PF07883">
    <property type="entry name" value="Cupin_2"/>
    <property type="match status" value="1"/>
</dbReference>